<feature type="region of interest" description="Disordered" evidence="1">
    <location>
        <begin position="25"/>
        <end position="44"/>
    </location>
</feature>
<feature type="region of interest" description="Disordered" evidence="1">
    <location>
        <begin position="64"/>
        <end position="113"/>
    </location>
</feature>
<organism evidence="2 3">
    <name type="scientific">Carpinus fangiana</name>
    <dbReference type="NCBI Taxonomy" id="176857"/>
    <lineage>
        <taxon>Eukaryota</taxon>
        <taxon>Viridiplantae</taxon>
        <taxon>Streptophyta</taxon>
        <taxon>Embryophyta</taxon>
        <taxon>Tracheophyta</taxon>
        <taxon>Spermatophyta</taxon>
        <taxon>Magnoliopsida</taxon>
        <taxon>eudicotyledons</taxon>
        <taxon>Gunneridae</taxon>
        <taxon>Pentapetalae</taxon>
        <taxon>rosids</taxon>
        <taxon>fabids</taxon>
        <taxon>Fagales</taxon>
        <taxon>Betulaceae</taxon>
        <taxon>Carpinus</taxon>
    </lineage>
</organism>
<feature type="compositionally biased region" description="Polar residues" evidence="1">
    <location>
        <begin position="87"/>
        <end position="104"/>
    </location>
</feature>
<sequence length="113" mass="12056">MKNGWLDSCSKNPIFRCPTKSASKVATKHKSDKKQIPTSSSGANCAEKKACKVMKSAMDDKLVLMPSTGMSGRNGDEKKERRVMSAPRQSKTAMQQTGSTNGGSSLAKAAENS</sequence>
<feature type="compositionally biased region" description="Basic and acidic residues" evidence="1">
    <location>
        <begin position="74"/>
        <end position="83"/>
    </location>
</feature>
<reference evidence="2 3" key="1">
    <citation type="submission" date="2019-06" db="EMBL/GenBank/DDBJ databases">
        <title>A chromosomal-level reference genome of Carpinus fangiana (Coryloideae, Betulaceae).</title>
        <authorList>
            <person name="Yang X."/>
            <person name="Wang Z."/>
            <person name="Zhang L."/>
            <person name="Hao G."/>
            <person name="Liu J."/>
            <person name="Yang Y."/>
        </authorList>
    </citation>
    <scope>NUCLEOTIDE SEQUENCE [LARGE SCALE GENOMIC DNA]</scope>
    <source>
        <strain evidence="2">Cfa_2016G</strain>
        <tissue evidence="2">Leaf</tissue>
    </source>
</reference>
<evidence type="ECO:0000313" key="3">
    <source>
        <dbReference type="Proteomes" id="UP000327013"/>
    </source>
</evidence>
<accession>A0A5N6RUI6</accession>
<dbReference type="EMBL" id="CM017328">
    <property type="protein sequence ID" value="KAE8124564.1"/>
    <property type="molecule type" value="Genomic_DNA"/>
</dbReference>
<protein>
    <submittedName>
        <fullName evidence="2">Uncharacterized protein</fullName>
    </submittedName>
</protein>
<name>A0A5N6RUI6_9ROSI</name>
<gene>
    <name evidence="2" type="ORF">FH972_019435</name>
</gene>
<dbReference type="AlphaFoldDB" id="A0A5N6RUI6"/>
<proteinExistence type="predicted"/>
<evidence type="ECO:0000256" key="1">
    <source>
        <dbReference type="SAM" id="MobiDB-lite"/>
    </source>
</evidence>
<dbReference type="Proteomes" id="UP000327013">
    <property type="component" value="Chromosome 8"/>
</dbReference>
<keyword evidence="3" id="KW-1185">Reference proteome</keyword>
<evidence type="ECO:0000313" key="2">
    <source>
        <dbReference type="EMBL" id="KAE8124564.1"/>
    </source>
</evidence>